<dbReference type="PANTHER" id="PTHR34599">
    <property type="entry name" value="PEROXIDASE-RELATED"/>
    <property type="match status" value="1"/>
</dbReference>
<feature type="region of interest" description="Disordered" evidence="1">
    <location>
        <begin position="596"/>
        <end position="616"/>
    </location>
</feature>
<dbReference type="InterPro" id="IPR016119">
    <property type="entry name" value="Br/Cl_peroxidase_C"/>
</dbReference>
<sequence>MNDDARRRLQAAFLRRERAARQQLLQSTYRVDEGDAGGDPITDYGKALVHRDDGVPTASAHASLVDALDAGAVEAYNAVELDEQPEGRTLADPHAAYGFEGMGADPWAIHMAPPPSFASPEMGAELIELYCRALCRDIPFGAYGDDGAIADAVADLEAAAGYAGPGGTTDPQSGSLDAAGVFRGLLPGTRTGPHVSQLLWKDVPRGAIPQSQRIRVLAAEAAAGTGDAELVGAGPDYLTDWETWLRVQRGVPVARTNPPPTLVDAGADPDDTVTRHIITGRDLANKVRRQVPYLASRDAAEVLLGMGVPLDRRIPYRQGGSGSETAGTTGIRTAAPVINFGVHDVLESVVSVFDLAQTAAWYRKWLVHRRLRPEEYAGRVEAERRGAGGPFDLPATLRESAAPDRVVDAHGTALLPQAYTEGSPTHPSYPAGHSVVAGATVTVLKAMFDGRHPIPTDELVVPVGDGTVEGTMAGGGTTTVQSTRLASVTEVSTALGATAESIAEARSATITVDDELNKLATNVALGRNWAGIHYRSDGVEGLLLGEQVAVRYLQDHLRATDLPFDGYRLEPFFDAYPGTAEGAAPNHAQDGILITPDRITTPDNESSSVDVDDPAR</sequence>
<dbReference type="Gene3D" id="1.10.606.10">
    <property type="entry name" value="Vanadium-containing Chloroperoxidase, domain 2"/>
    <property type="match status" value="1"/>
</dbReference>
<dbReference type="GeneID" id="37282764"/>
<gene>
    <name evidence="2" type="ORF">DU500_05225</name>
</gene>
<dbReference type="KEGG" id="haj:DU500_05225"/>
<dbReference type="InterPro" id="IPR036938">
    <property type="entry name" value="PAP2/HPO_sf"/>
</dbReference>
<dbReference type="Proteomes" id="UP000253273">
    <property type="component" value="Chromosome"/>
</dbReference>
<accession>A0A345E116</accession>
<dbReference type="SUPFAM" id="SSF48317">
    <property type="entry name" value="Acid phosphatase/Vanadium-dependent haloperoxidase"/>
    <property type="match status" value="1"/>
</dbReference>
<protein>
    <recommendedName>
        <fullName evidence="4">Phosphatase PAP2 family protein</fullName>
    </recommendedName>
</protein>
<keyword evidence="3" id="KW-1185">Reference proteome</keyword>
<name>A0A345E116_9EURY</name>
<dbReference type="PANTHER" id="PTHR34599:SF1">
    <property type="entry name" value="PHOSPHATIDIC ACID PHOSPHATASE TYPE 2_HALOPEROXIDASE DOMAIN-CONTAINING PROTEIN"/>
    <property type="match status" value="1"/>
</dbReference>
<dbReference type="OrthoDB" id="304190at2157"/>
<evidence type="ECO:0000313" key="2">
    <source>
        <dbReference type="EMBL" id="AXG05888.1"/>
    </source>
</evidence>
<evidence type="ECO:0008006" key="4">
    <source>
        <dbReference type="Google" id="ProtNLM"/>
    </source>
</evidence>
<dbReference type="GO" id="GO:0004601">
    <property type="term" value="F:peroxidase activity"/>
    <property type="evidence" value="ECO:0007669"/>
    <property type="project" value="InterPro"/>
</dbReference>
<proteinExistence type="predicted"/>
<dbReference type="EMBL" id="CP031150">
    <property type="protein sequence ID" value="AXG05888.1"/>
    <property type="molecule type" value="Genomic_DNA"/>
</dbReference>
<dbReference type="RefSeq" id="WP_114585036.1">
    <property type="nucleotide sequence ID" value="NZ_CP031150.1"/>
</dbReference>
<organism evidence="2 3">
    <name type="scientific">Haloplanus rubicundus</name>
    <dbReference type="NCBI Taxonomy" id="1547898"/>
    <lineage>
        <taxon>Archaea</taxon>
        <taxon>Methanobacteriati</taxon>
        <taxon>Methanobacteriota</taxon>
        <taxon>Stenosarchaea group</taxon>
        <taxon>Halobacteria</taxon>
        <taxon>Halobacteriales</taxon>
        <taxon>Haloferacaceae</taxon>
        <taxon>Haloplanus</taxon>
    </lineage>
</organism>
<dbReference type="InterPro" id="IPR052559">
    <property type="entry name" value="V-haloperoxidase"/>
</dbReference>
<reference evidence="2 3" key="1">
    <citation type="submission" date="2018-07" db="EMBL/GenBank/DDBJ databases">
        <title>Genome sequences of Haloplanus sp. CBA1113.</title>
        <authorList>
            <person name="Kim Y.B."/>
            <person name="Roh S.W."/>
        </authorList>
    </citation>
    <scope>NUCLEOTIDE SEQUENCE [LARGE SCALE GENOMIC DNA]</scope>
    <source>
        <strain evidence="2 3">CBA1113</strain>
    </source>
</reference>
<dbReference type="AlphaFoldDB" id="A0A345E116"/>
<evidence type="ECO:0000313" key="3">
    <source>
        <dbReference type="Proteomes" id="UP000253273"/>
    </source>
</evidence>
<evidence type="ECO:0000256" key="1">
    <source>
        <dbReference type="SAM" id="MobiDB-lite"/>
    </source>
</evidence>